<reference evidence="6 7" key="1">
    <citation type="submission" date="2019-02" db="EMBL/GenBank/DDBJ databases">
        <title>Genomic data mining of an Antarctic deep-sea actinobacterium, Janibacterlimosus P3-3-X1.</title>
        <authorList>
            <person name="Liao L."/>
            <person name="Chen B."/>
        </authorList>
    </citation>
    <scope>NUCLEOTIDE SEQUENCE [LARGE SCALE GENOMIC DNA]</scope>
    <source>
        <strain evidence="6 7">P3-3-X1</strain>
    </source>
</reference>
<dbReference type="STRING" id="1216970.GCA_001570985_02659"/>
<evidence type="ECO:0000313" key="6">
    <source>
        <dbReference type="EMBL" id="QBF47709.1"/>
    </source>
</evidence>
<dbReference type="EMBL" id="CP036164">
    <property type="protein sequence ID" value="QBF47709.1"/>
    <property type="molecule type" value="Genomic_DNA"/>
</dbReference>
<accession>A0A4P6MXA4</accession>
<evidence type="ECO:0000256" key="4">
    <source>
        <dbReference type="SAM" id="MobiDB-lite"/>
    </source>
</evidence>
<dbReference type="PROSITE" id="PS00122">
    <property type="entry name" value="CARBOXYLESTERASE_B_1"/>
    <property type="match status" value="1"/>
</dbReference>
<comment type="similarity">
    <text evidence="1 3">Belongs to the type-B carboxylesterase/lipase family.</text>
</comment>
<feature type="region of interest" description="Disordered" evidence="4">
    <location>
        <begin position="1"/>
        <end position="25"/>
    </location>
</feature>
<dbReference type="InterPro" id="IPR050309">
    <property type="entry name" value="Type-B_Carboxylest/Lipase"/>
</dbReference>
<protein>
    <recommendedName>
        <fullName evidence="3">Carboxylic ester hydrolase</fullName>
        <ecNumber evidence="3">3.1.1.-</ecNumber>
    </recommendedName>
</protein>
<evidence type="ECO:0000256" key="1">
    <source>
        <dbReference type="ARBA" id="ARBA00005964"/>
    </source>
</evidence>
<feature type="domain" description="Carboxylesterase type B" evidence="5">
    <location>
        <begin position="35"/>
        <end position="329"/>
    </location>
</feature>
<evidence type="ECO:0000313" key="7">
    <source>
        <dbReference type="Proteomes" id="UP000290408"/>
    </source>
</evidence>
<dbReference type="InterPro" id="IPR002018">
    <property type="entry name" value="CarbesteraseB"/>
</dbReference>
<gene>
    <name evidence="6" type="ORF">EXU32_16550</name>
</gene>
<name>A0A4P6MXA4_9MICO</name>
<sequence>MTTPSHPSRSDTPTKGAFPSWSAPAGEIVGRRDGAVLRAGGIRYARAARFAPPVAEAPVERIDATGPSPACPQPRVEFLEEVLGLVPGELPFDEDCLRLSVTVPADLGGDETLPVMVMIHGGSYVSGAGDLEIYDPAVLVVEQRVVVVRVTYRLGLLGYLGDGATRPANLGLLDQIEALRWVRANIAAFGGDPSEVTLFGQSAGGDAIAHLMIAEGADGLFRRAIIQSPPIGVMPGRSAMTDAMMRVAQSLTIETDIDDVLSAQPSVEPSIARHGIAAGMPFGVQYGHHPLPAEEDLDAAWREAAQRVDVLIGSTDREASLFLGKALGDRALSPWLAPFVQRVGQALTDRIYGNGILDFAERHHRAGGRGQRYLITWGVSGNPYAGAHTIELPLLQGRLETWWGADLIEGVDPDDFERSGRRLRQVFADFARTGDVGVISEPGLIEVRELPSR</sequence>
<dbReference type="OrthoDB" id="3199405at2"/>
<dbReference type="GO" id="GO:0016787">
    <property type="term" value="F:hydrolase activity"/>
    <property type="evidence" value="ECO:0007669"/>
    <property type="project" value="UniProtKB-KW"/>
</dbReference>
<organism evidence="6 7">
    <name type="scientific">Janibacter limosus</name>
    <dbReference type="NCBI Taxonomy" id="53458"/>
    <lineage>
        <taxon>Bacteria</taxon>
        <taxon>Bacillati</taxon>
        <taxon>Actinomycetota</taxon>
        <taxon>Actinomycetes</taxon>
        <taxon>Micrococcales</taxon>
        <taxon>Intrasporangiaceae</taxon>
        <taxon>Janibacter</taxon>
    </lineage>
</organism>
<keyword evidence="2 3" id="KW-0378">Hydrolase</keyword>
<dbReference type="InterPro" id="IPR029058">
    <property type="entry name" value="AB_hydrolase_fold"/>
</dbReference>
<dbReference type="AlphaFoldDB" id="A0A4P6MXA4"/>
<evidence type="ECO:0000256" key="3">
    <source>
        <dbReference type="RuleBase" id="RU361235"/>
    </source>
</evidence>
<dbReference type="EC" id="3.1.1.-" evidence="3"/>
<dbReference type="Pfam" id="PF00135">
    <property type="entry name" value="COesterase"/>
    <property type="match status" value="1"/>
</dbReference>
<proteinExistence type="inferred from homology"/>
<feature type="compositionally biased region" description="Polar residues" evidence="4">
    <location>
        <begin position="1"/>
        <end position="13"/>
    </location>
</feature>
<dbReference type="Gene3D" id="3.40.50.1820">
    <property type="entry name" value="alpha/beta hydrolase"/>
    <property type="match status" value="1"/>
</dbReference>
<dbReference type="SUPFAM" id="SSF53474">
    <property type="entry name" value="alpha/beta-Hydrolases"/>
    <property type="match status" value="1"/>
</dbReference>
<dbReference type="RefSeq" id="WP_130630886.1">
    <property type="nucleotide sequence ID" value="NZ_CP036164.1"/>
</dbReference>
<evidence type="ECO:0000259" key="5">
    <source>
        <dbReference type="Pfam" id="PF00135"/>
    </source>
</evidence>
<dbReference type="KEGG" id="jli:EXU32_16550"/>
<dbReference type="Proteomes" id="UP000290408">
    <property type="component" value="Chromosome"/>
</dbReference>
<dbReference type="PANTHER" id="PTHR11559">
    <property type="entry name" value="CARBOXYLESTERASE"/>
    <property type="match status" value="1"/>
</dbReference>
<evidence type="ECO:0000256" key="2">
    <source>
        <dbReference type="ARBA" id="ARBA00022801"/>
    </source>
</evidence>
<keyword evidence="7" id="KW-1185">Reference proteome</keyword>
<dbReference type="InterPro" id="IPR019826">
    <property type="entry name" value="Carboxylesterase_B_AS"/>
</dbReference>